<dbReference type="PANTHER" id="PTHR43808:SF9">
    <property type="entry name" value="BLL0789 PROTEIN"/>
    <property type="match status" value="1"/>
</dbReference>
<dbReference type="Gene3D" id="3.30.70.360">
    <property type="match status" value="1"/>
</dbReference>
<dbReference type="Proteomes" id="UP000295008">
    <property type="component" value="Unassembled WGS sequence"/>
</dbReference>
<feature type="active site" evidence="5">
    <location>
        <position position="72"/>
    </location>
</feature>
<evidence type="ECO:0000256" key="1">
    <source>
        <dbReference type="ARBA" id="ARBA00001947"/>
    </source>
</evidence>
<evidence type="ECO:0000259" key="6">
    <source>
        <dbReference type="Pfam" id="PF07687"/>
    </source>
</evidence>
<dbReference type="CDD" id="cd03885">
    <property type="entry name" value="M20_CPDG2"/>
    <property type="match status" value="1"/>
</dbReference>
<feature type="active site" description="Proton acceptor" evidence="5">
    <location>
        <position position="132"/>
    </location>
</feature>
<dbReference type="EMBL" id="SLUN01000005">
    <property type="protein sequence ID" value="TCL73242.1"/>
    <property type="molecule type" value="Genomic_DNA"/>
</dbReference>
<feature type="domain" description="Peptidase M20 dimerisation" evidence="6">
    <location>
        <begin position="166"/>
        <end position="263"/>
    </location>
</feature>
<evidence type="ECO:0000313" key="8">
    <source>
        <dbReference type="Proteomes" id="UP000295008"/>
    </source>
</evidence>
<dbReference type="SUPFAM" id="SSF53187">
    <property type="entry name" value="Zn-dependent exopeptidases"/>
    <property type="match status" value="1"/>
</dbReference>
<comment type="caution">
    <text evidence="7">The sequence shown here is derived from an EMBL/GenBank/DDBJ whole genome shotgun (WGS) entry which is preliminary data.</text>
</comment>
<dbReference type="Pfam" id="PF01546">
    <property type="entry name" value="Peptidase_M20"/>
    <property type="match status" value="1"/>
</dbReference>
<evidence type="ECO:0000256" key="2">
    <source>
        <dbReference type="ARBA" id="ARBA00022723"/>
    </source>
</evidence>
<dbReference type="InterPro" id="IPR011650">
    <property type="entry name" value="Peptidase_M20_dimer"/>
</dbReference>
<dbReference type="AlphaFoldDB" id="A0A4R1S4E7"/>
<dbReference type="PROSITE" id="PS00758">
    <property type="entry name" value="ARGE_DAPE_CPG2_1"/>
    <property type="match status" value="1"/>
</dbReference>
<keyword evidence="2" id="KW-0479">Metal-binding</keyword>
<proteinExistence type="predicted"/>
<gene>
    <name evidence="7" type="ORF">EDC14_1005104</name>
</gene>
<keyword evidence="7" id="KW-0645">Protease</keyword>
<keyword evidence="8" id="KW-1185">Reference proteome</keyword>
<dbReference type="InterPro" id="IPR050072">
    <property type="entry name" value="Peptidase_M20A"/>
</dbReference>
<comment type="cofactor">
    <cofactor evidence="1">
        <name>Zn(2+)</name>
        <dbReference type="ChEBI" id="CHEBI:29105"/>
    </cofactor>
</comment>
<dbReference type="GO" id="GO:0004180">
    <property type="term" value="F:carboxypeptidase activity"/>
    <property type="evidence" value="ECO:0007669"/>
    <property type="project" value="UniProtKB-KW"/>
</dbReference>
<dbReference type="SUPFAM" id="SSF55031">
    <property type="entry name" value="Bacterial exopeptidase dimerisation domain"/>
    <property type="match status" value="1"/>
</dbReference>
<protein>
    <submittedName>
        <fullName evidence="7">Glutamate carboxypeptidase</fullName>
    </submittedName>
</protein>
<dbReference type="Gene3D" id="3.40.630.10">
    <property type="entry name" value="Zn peptidases"/>
    <property type="match status" value="1"/>
</dbReference>
<organism evidence="7 8">
    <name type="scientific">Hydrogenispora ethanolica</name>
    <dbReference type="NCBI Taxonomy" id="1082276"/>
    <lineage>
        <taxon>Bacteria</taxon>
        <taxon>Bacillati</taxon>
        <taxon>Bacillota</taxon>
        <taxon>Hydrogenispora</taxon>
    </lineage>
</organism>
<keyword evidence="7" id="KW-0121">Carboxypeptidase</keyword>
<accession>A0A4R1S4E7</accession>
<name>A0A4R1S4E7_HYDET</name>
<sequence>MVKKELALLAELVNIDSGTGDREGLQRVAAVLEREVSDLGLSWETLEAGNGSLHYVARRGHGAPLLLIAHLDTVFARGTAAARSFRSAGERALGPGVADCKAGVVTILGALAKLAEVGWPDRELICLFNSDEEIGSPGSREIIERLARGAVAALVVEPADGESLIVARKGIGRFVLRVTGKAAHSGANYSEGCNAVLELAHKIIDIQSLTDLAAGVTLNVGVVQGGQRPNIVPDLAVAEIDLRTVRPGQETRVMAELRRIARECRVPGTRATLSGGITRPPMPASPAGRRLFEEFQKAARGLGFELTACESGGGSDANLVAALGIPVIDGVGPSGGGYHSETEYLEIPSLFRRIDLLAEVLGRPGAFPAAPL</sequence>
<evidence type="ECO:0000256" key="5">
    <source>
        <dbReference type="PIRSR" id="PIRSR037238-1"/>
    </source>
</evidence>
<evidence type="ECO:0000313" key="7">
    <source>
        <dbReference type="EMBL" id="TCL73242.1"/>
    </source>
</evidence>
<keyword evidence="3" id="KW-0378">Hydrolase</keyword>
<dbReference type="InterPro" id="IPR001261">
    <property type="entry name" value="ArgE/DapE_CS"/>
</dbReference>
<dbReference type="InterPro" id="IPR036264">
    <property type="entry name" value="Bact_exopeptidase_dim_dom"/>
</dbReference>
<dbReference type="PIRSF" id="PIRSF037238">
    <property type="entry name" value="Carboxypeptidase_G2"/>
    <property type="match status" value="1"/>
</dbReference>
<dbReference type="GO" id="GO:0046872">
    <property type="term" value="F:metal ion binding"/>
    <property type="evidence" value="ECO:0007669"/>
    <property type="project" value="UniProtKB-KW"/>
</dbReference>
<dbReference type="OrthoDB" id="9783294at2"/>
<dbReference type="Pfam" id="PF07687">
    <property type="entry name" value="M20_dimer"/>
    <property type="match status" value="1"/>
</dbReference>
<dbReference type="RefSeq" id="WP_132013398.1">
    <property type="nucleotide sequence ID" value="NZ_SLUN01000005.1"/>
</dbReference>
<keyword evidence="4" id="KW-0862">Zinc</keyword>
<evidence type="ECO:0000256" key="3">
    <source>
        <dbReference type="ARBA" id="ARBA00022801"/>
    </source>
</evidence>
<dbReference type="PANTHER" id="PTHR43808">
    <property type="entry name" value="ACETYLORNITHINE DEACETYLASE"/>
    <property type="match status" value="1"/>
</dbReference>
<evidence type="ECO:0000256" key="4">
    <source>
        <dbReference type="ARBA" id="ARBA00022833"/>
    </source>
</evidence>
<dbReference type="InterPro" id="IPR017150">
    <property type="entry name" value="Pept_M20_glutamate_carboxypep"/>
</dbReference>
<reference evidence="7 8" key="1">
    <citation type="submission" date="2019-03" db="EMBL/GenBank/DDBJ databases">
        <title>Genomic Encyclopedia of Type Strains, Phase IV (KMG-IV): sequencing the most valuable type-strain genomes for metagenomic binning, comparative biology and taxonomic classification.</title>
        <authorList>
            <person name="Goeker M."/>
        </authorList>
    </citation>
    <scope>NUCLEOTIDE SEQUENCE [LARGE SCALE GENOMIC DNA]</scope>
    <source>
        <strain evidence="7 8">LX-B</strain>
    </source>
</reference>
<dbReference type="InterPro" id="IPR002933">
    <property type="entry name" value="Peptidase_M20"/>
</dbReference>